<organism evidence="2 3">
    <name type="scientific">Neolewinella maritima</name>
    <dbReference type="NCBI Taxonomy" id="1383882"/>
    <lineage>
        <taxon>Bacteria</taxon>
        <taxon>Pseudomonadati</taxon>
        <taxon>Bacteroidota</taxon>
        <taxon>Saprospiria</taxon>
        <taxon>Saprospirales</taxon>
        <taxon>Lewinellaceae</taxon>
        <taxon>Neolewinella</taxon>
    </lineage>
</organism>
<evidence type="ECO:0000313" key="2">
    <source>
        <dbReference type="EMBL" id="CAH1002662.1"/>
    </source>
</evidence>
<keyword evidence="3" id="KW-1185">Reference proteome</keyword>
<protein>
    <submittedName>
        <fullName evidence="2">Uncharacterized protein</fullName>
    </submittedName>
</protein>
<feature type="region of interest" description="Disordered" evidence="1">
    <location>
        <begin position="45"/>
        <end position="64"/>
    </location>
</feature>
<accession>A0ABM9B5K4</accession>
<dbReference type="Proteomes" id="UP000837803">
    <property type="component" value="Unassembled WGS sequence"/>
</dbReference>
<sequence>MAYQRTELPLPDLGFDTWKVIALLAPRVVDAIMNQVDPTPEVLERRAKRRARREKRREVRRARKADKRFRKNIEDAHKEYLDMLRDGEIDQATYQQWKDELQDGAVWRVAPDAPKSKVE</sequence>
<evidence type="ECO:0000313" key="3">
    <source>
        <dbReference type="Proteomes" id="UP000837803"/>
    </source>
</evidence>
<evidence type="ECO:0000256" key="1">
    <source>
        <dbReference type="SAM" id="MobiDB-lite"/>
    </source>
</evidence>
<dbReference type="RefSeq" id="WP_238752486.1">
    <property type="nucleotide sequence ID" value="NZ_CAKLPZ010000007.1"/>
</dbReference>
<name>A0ABM9B5K4_9BACT</name>
<feature type="compositionally biased region" description="Basic residues" evidence="1">
    <location>
        <begin position="46"/>
        <end position="64"/>
    </location>
</feature>
<reference evidence="2" key="1">
    <citation type="submission" date="2021-12" db="EMBL/GenBank/DDBJ databases">
        <authorList>
            <person name="Rodrigo-Torres L."/>
            <person name="Arahal R. D."/>
            <person name="Lucena T."/>
        </authorList>
    </citation>
    <scope>NUCLEOTIDE SEQUENCE</scope>
    <source>
        <strain evidence="2">CECT 8419</strain>
    </source>
</reference>
<gene>
    <name evidence="2" type="ORF">LEM8419_03534</name>
</gene>
<proteinExistence type="predicted"/>
<comment type="caution">
    <text evidence="2">The sequence shown here is derived from an EMBL/GenBank/DDBJ whole genome shotgun (WGS) entry which is preliminary data.</text>
</comment>
<dbReference type="EMBL" id="CAKLPZ010000007">
    <property type="protein sequence ID" value="CAH1002662.1"/>
    <property type="molecule type" value="Genomic_DNA"/>
</dbReference>